<organism evidence="2 3">
    <name type="scientific">Xylaria arbuscula</name>
    <dbReference type="NCBI Taxonomy" id="114810"/>
    <lineage>
        <taxon>Eukaryota</taxon>
        <taxon>Fungi</taxon>
        <taxon>Dikarya</taxon>
        <taxon>Ascomycota</taxon>
        <taxon>Pezizomycotina</taxon>
        <taxon>Sordariomycetes</taxon>
        <taxon>Xylariomycetidae</taxon>
        <taxon>Xylariales</taxon>
        <taxon>Xylariaceae</taxon>
        <taxon>Xylaria</taxon>
    </lineage>
</organism>
<gene>
    <name evidence="2" type="ORF">NPX13_g3363</name>
</gene>
<reference evidence="2" key="1">
    <citation type="submission" date="2022-07" db="EMBL/GenBank/DDBJ databases">
        <title>Genome Sequence of Xylaria arbuscula.</title>
        <authorList>
            <person name="Buettner E."/>
        </authorList>
    </citation>
    <scope>NUCLEOTIDE SEQUENCE</scope>
    <source>
        <strain evidence="2">VT107</strain>
    </source>
</reference>
<dbReference type="Gene3D" id="3.40.50.300">
    <property type="entry name" value="P-loop containing nucleotide triphosphate hydrolases"/>
    <property type="match status" value="1"/>
</dbReference>
<dbReference type="EMBL" id="JANPWZ010000412">
    <property type="protein sequence ID" value="KAJ3577202.1"/>
    <property type="molecule type" value="Genomic_DNA"/>
</dbReference>
<comment type="caution">
    <text evidence="2">The sequence shown here is derived from an EMBL/GenBank/DDBJ whole genome shotgun (WGS) entry which is preliminary data.</text>
</comment>
<dbReference type="Pfam" id="PF00004">
    <property type="entry name" value="AAA"/>
    <property type="match status" value="1"/>
</dbReference>
<evidence type="ECO:0000313" key="2">
    <source>
        <dbReference type="EMBL" id="KAJ3577202.1"/>
    </source>
</evidence>
<proteinExistence type="predicted"/>
<accession>A0A9W8NIP0</accession>
<keyword evidence="3" id="KW-1185">Reference proteome</keyword>
<dbReference type="GO" id="GO:0005524">
    <property type="term" value="F:ATP binding"/>
    <property type="evidence" value="ECO:0007669"/>
    <property type="project" value="InterPro"/>
</dbReference>
<sequence>MLLSGVPGVGKSLTAESVAEEMRKPLYYMSAGELGEDASSVEQALEKVLELNSRWGSILLLDECDIFLEARTTADIHRNRMVSIFLKQLEYFRGVMFMTTNRVSAFDEAFESRIHLAIDYPNLNAQNRLHIWRTFVGLQGDSPRYASELTEESLEILAKHDLNGRQIKNVVKTARLLAMQKKAPLSIEHIEKVLTVKKDGVMTGL</sequence>
<name>A0A9W8NIP0_9PEZI</name>
<feature type="domain" description="ATPase AAA-type core" evidence="1">
    <location>
        <begin position="1"/>
        <end position="118"/>
    </location>
</feature>
<dbReference type="PANTHER" id="PTHR46411:SF3">
    <property type="entry name" value="AAA+ ATPASE DOMAIN-CONTAINING PROTEIN"/>
    <property type="match status" value="1"/>
</dbReference>
<dbReference type="PANTHER" id="PTHR46411">
    <property type="entry name" value="FAMILY ATPASE, PUTATIVE-RELATED"/>
    <property type="match status" value="1"/>
</dbReference>
<dbReference type="VEuPathDB" id="FungiDB:F4678DRAFT_484451"/>
<dbReference type="GO" id="GO:0016887">
    <property type="term" value="F:ATP hydrolysis activity"/>
    <property type="evidence" value="ECO:0007669"/>
    <property type="project" value="InterPro"/>
</dbReference>
<protein>
    <recommendedName>
        <fullName evidence="1">ATPase AAA-type core domain-containing protein</fullName>
    </recommendedName>
</protein>
<dbReference type="InterPro" id="IPR003959">
    <property type="entry name" value="ATPase_AAA_core"/>
</dbReference>
<evidence type="ECO:0000313" key="3">
    <source>
        <dbReference type="Proteomes" id="UP001148614"/>
    </source>
</evidence>
<dbReference type="AlphaFoldDB" id="A0A9W8NIP0"/>
<dbReference type="Proteomes" id="UP001148614">
    <property type="component" value="Unassembled WGS sequence"/>
</dbReference>
<dbReference type="SUPFAM" id="SSF52540">
    <property type="entry name" value="P-loop containing nucleoside triphosphate hydrolases"/>
    <property type="match status" value="1"/>
</dbReference>
<evidence type="ECO:0000259" key="1">
    <source>
        <dbReference type="Pfam" id="PF00004"/>
    </source>
</evidence>
<dbReference type="InterPro" id="IPR027417">
    <property type="entry name" value="P-loop_NTPase"/>
</dbReference>